<dbReference type="GeneID" id="91093677"/>
<dbReference type="RefSeq" id="XP_066074865.1">
    <property type="nucleotide sequence ID" value="XM_066218768.1"/>
</dbReference>
<dbReference type="Proteomes" id="UP001355207">
    <property type="component" value="Chromosome 3"/>
</dbReference>
<reference evidence="1 2" key="1">
    <citation type="submission" date="2024-01" db="EMBL/GenBank/DDBJ databases">
        <title>Comparative genomics of Cryptococcus and Kwoniella reveals pathogenesis evolution and contrasting modes of karyotype evolution via chromosome fusion or intercentromeric recombination.</title>
        <authorList>
            <person name="Coelho M.A."/>
            <person name="David-Palma M."/>
            <person name="Shea T."/>
            <person name="Bowers K."/>
            <person name="McGinley-Smith S."/>
            <person name="Mohammad A.W."/>
            <person name="Gnirke A."/>
            <person name="Yurkov A.M."/>
            <person name="Nowrousian M."/>
            <person name="Sun S."/>
            <person name="Cuomo C.A."/>
            <person name="Heitman J."/>
        </authorList>
    </citation>
    <scope>NUCLEOTIDE SEQUENCE [LARGE SCALE GENOMIC DNA]</scope>
    <source>
        <strain evidence="1 2">CBS 6074</strain>
    </source>
</reference>
<dbReference type="Pfam" id="PF11625">
    <property type="entry name" value="DUF3253"/>
    <property type="match status" value="1"/>
</dbReference>
<gene>
    <name evidence="1" type="ORF">L201_003006</name>
</gene>
<evidence type="ECO:0000313" key="2">
    <source>
        <dbReference type="Proteomes" id="UP001355207"/>
    </source>
</evidence>
<name>A0AAX4JRL8_9TREE</name>
<dbReference type="AlphaFoldDB" id="A0AAX4JRL8"/>
<dbReference type="SUPFAM" id="SSF46785">
    <property type="entry name" value="Winged helix' DNA-binding domain"/>
    <property type="match status" value="1"/>
</dbReference>
<protein>
    <submittedName>
        <fullName evidence="1">Uncharacterized protein</fullName>
    </submittedName>
</protein>
<proteinExistence type="predicted"/>
<dbReference type="InterPro" id="IPR021660">
    <property type="entry name" value="DUF3253"/>
</dbReference>
<accession>A0AAX4JRL8</accession>
<dbReference type="InterPro" id="IPR036390">
    <property type="entry name" value="WH_DNA-bd_sf"/>
</dbReference>
<organism evidence="1 2">
    <name type="scientific">Kwoniella dendrophila CBS 6074</name>
    <dbReference type="NCBI Taxonomy" id="1295534"/>
    <lineage>
        <taxon>Eukaryota</taxon>
        <taxon>Fungi</taxon>
        <taxon>Dikarya</taxon>
        <taxon>Basidiomycota</taxon>
        <taxon>Agaricomycotina</taxon>
        <taxon>Tremellomycetes</taxon>
        <taxon>Tremellales</taxon>
        <taxon>Cryptococcaceae</taxon>
        <taxon>Kwoniella</taxon>
    </lineage>
</organism>
<sequence>MTNGSSNSTTATTSFSEITKSDREIYLKTMHKLLSRTSEGSTICPSQIPRKLHEENSQDYPNWRELMDPVRQVIWEQVNLGIVNITQKGEIRNYDERFQIKGPIRIKKGENWNENLIENPE</sequence>
<evidence type="ECO:0000313" key="1">
    <source>
        <dbReference type="EMBL" id="WWC88102.1"/>
    </source>
</evidence>
<dbReference type="InterPro" id="IPR036388">
    <property type="entry name" value="WH-like_DNA-bd_sf"/>
</dbReference>
<dbReference type="EMBL" id="CP144100">
    <property type="protein sequence ID" value="WWC88102.1"/>
    <property type="molecule type" value="Genomic_DNA"/>
</dbReference>
<keyword evidence="2" id="KW-1185">Reference proteome</keyword>
<dbReference type="Gene3D" id="1.10.10.10">
    <property type="entry name" value="Winged helix-like DNA-binding domain superfamily/Winged helix DNA-binding domain"/>
    <property type="match status" value="1"/>
</dbReference>